<evidence type="ECO:0000313" key="2">
    <source>
        <dbReference type="Proteomes" id="UP000246085"/>
    </source>
</evidence>
<dbReference type="KEGG" id="bvz:BRAD3257_8102"/>
<dbReference type="AlphaFoldDB" id="A0A2U3QBA1"/>
<proteinExistence type="predicted"/>
<evidence type="ECO:0000313" key="1">
    <source>
        <dbReference type="EMBL" id="SPP98698.1"/>
    </source>
</evidence>
<accession>A0A2U3QBA1</accession>
<organism evidence="1 2">
    <name type="scientific">Bradyrhizobium vignae</name>
    <dbReference type="NCBI Taxonomy" id="1549949"/>
    <lineage>
        <taxon>Bacteria</taxon>
        <taxon>Pseudomonadati</taxon>
        <taxon>Pseudomonadota</taxon>
        <taxon>Alphaproteobacteria</taxon>
        <taxon>Hyphomicrobiales</taxon>
        <taxon>Nitrobacteraceae</taxon>
        <taxon>Bradyrhizobium</taxon>
    </lineage>
</organism>
<dbReference type="EMBL" id="LS398110">
    <property type="protein sequence ID" value="SPP98698.1"/>
    <property type="molecule type" value="Genomic_DNA"/>
</dbReference>
<gene>
    <name evidence="1" type="ORF">BRAD3257_8102</name>
</gene>
<reference evidence="1 2" key="1">
    <citation type="submission" date="2018-03" db="EMBL/GenBank/DDBJ databases">
        <authorList>
            <person name="Gully D."/>
        </authorList>
    </citation>
    <scope>NUCLEOTIDE SEQUENCE [LARGE SCALE GENOMIC DNA]</scope>
    <source>
        <strain evidence="1">ORS3257</strain>
    </source>
</reference>
<name>A0A2U3QBA1_9BRAD</name>
<sequence length="65" mass="7675">MKLPNSQQCIFGRSKRQTMTFTNLCGDRCAYSRLFDMINVIFRCIFVALRGLTPQIVVRMRKIMR</sequence>
<dbReference type="Proteomes" id="UP000246085">
    <property type="component" value="Chromosome BRAD3257"/>
</dbReference>
<protein>
    <submittedName>
        <fullName evidence="1">Uncharacterized protein</fullName>
    </submittedName>
</protein>